<dbReference type="Gramene" id="OMO69023">
    <property type="protein sequence ID" value="OMO69023"/>
    <property type="gene ID" value="CCACVL1_19691"/>
</dbReference>
<organism evidence="2 3">
    <name type="scientific">Corchorus capsularis</name>
    <name type="common">Jute</name>
    <dbReference type="NCBI Taxonomy" id="210143"/>
    <lineage>
        <taxon>Eukaryota</taxon>
        <taxon>Viridiplantae</taxon>
        <taxon>Streptophyta</taxon>
        <taxon>Embryophyta</taxon>
        <taxon>Tracheophyta</taxon>
        <taxon>Spermatophyta</taxon>
        <taxon>Magnoliopsida</taxon>
        <taxon>eudicotyledons</taxon>
        <taxon>Gunneridae</taxon>
        <taxon>Pentapetalae</taxon>
        <taxon>rosids</taxon>
        <taxon>malvids</taxon>
        <taxon>Malvales</taxon>
        <taxon>Malvaceae</taxon>
        <taxon>Grewioideae</taxon>
        <taxon>Apeibeae</taxon>
        <taxon>Corchorus</taxon>
    </lineage>
</organism>
<protein>
    <submittedName>
        <fullName evidence="2">Uncharacterized protein</fullName>
    </submittedName>
</protein>
<evidence type="ECO:0000313" key="2">
    <source>
        <dbReference type="EMBL" id="OMO69023.1"/>
    </source>
</evidence>
<reference evidence="2 3" key="1">
    <citation type="submission" date="2013-09" db="EMBL/GenBank/DDBJ databases">
        <title>Corchorus capsularis genome sequencing.</title>
        <authorList>
            <person name="Alam M."/>
            <person name="Haque M.S."/>
            <person name="Islam M.S."/>
            <person name="Emdad E.M."/>
            <person name="Islam M.M."/>
            <person name="Ahmed B."/>
            <person name="Halim A."/>
            <person name="Hossen Q.M.M."/>
            <person name="Hossain M.Z."/>
            <person name="Ahmed R."/>
            <person name="Khan M.M."/>
            <person name="Islam R."/>
            <person name="Rashid M.M."/>
            <person name="Khan S.A."/>
            <person name="Rahman M.S."/>
            <person name="Alam M."/>
        </authorList>
    </citation>
    <scope>NUCLEOTIDE SEQUENCE [LARGE SCALE GENOMIC DNA]</scope>
    <source>
        <strain evidence="3">cv. CVL-1</strain>
        <tissue evidence="2">Whole seedling</tissue>
    </source>
</reference>
<evidence type="ECO:0000256" key="1">
    <source>
        <dbReference type="SAM" id="MobiDB-lite"/>
    </source>
</evidence>
<feature type="region of interest" description="Disordered" evidence="1">
    <location>
        <begin position="32"/>
        <end position="58"/>
    </location>
</feature>
<sequence length="58" mass="6835">EAEATKYTLKPNKFIWQPIKTELQCSKRCQKLHNDSNISKENGNQTTRKEGRTDIKER</sequence>
<dbReference type="AlphaFoldDB" id="A0A1R3HFD8"/>
<evidence type="ECO:0000313" key="3">
    <source>
        <dbReference type="Proteomes" id="UP000188268"/>
    </source>
</evidence>
<dbReference type="Proteomes" id="UP000188268">
    <property type="component" value="Unassembled WGS sequence"/>
</dbReference>
<feature type="non-terminal residue" evidence="2">
    <location>
        <position position="1"/>
    </location>
</feature>
<keyword evidence="3" id="KW-1185">Reference proteome</keyword>
<dbReference type="EMBL" id="AWWV01012116">
    <property type="protein sequence ID" value="OMO69023.1"/>
    <property type="molecule type" value="Genomic_DNA"/>
</dbReference>
<name>A0A1R3HFD8_COCAP</name>
<feature type="compositionally biased region" description="Basic and acidic residues" evidence="1">
    <location>
        <begin position="47"/>
        <end position="58"/>
    </location>
</feature>
<proteinExistence type="predicted"/>
<gene>
    <name evidence="2" type="ORF">CCACVL1_19691</name>
</gene>
<feature type="compositionally biased region" description="Polar residues" evidence="1">
    <location>
        <begin position="35"/>
        <end position="46"/>
    </location>
</feature>
<comment type="caution">
    <text evidence="2">The sequence shown here is derived from an EMBL/GenBank/DDBJ whole genome shotgun (WGS) entry which is preliminary data.</text>
</comment>
<accession>A0A1R3HFD8</accession>